<dbReference type="OrthoDB" id="191139at2759"/>
<name>A0A370TE07_9HELO</name>
<dbReference type="STRING" id="2656787.A0A370TE07"/>
<accession>A0A370TE07</accession>
<dbReference type="Proteomes" id="UP000254866">
    <property type="component" value="Unassembled WGS sequence"/>
</dbReference>
<dbReference type="AlphaFoldDB" id="A0A370TE07"/>
<dbReference type="PANTHER" id="PTHR43647:SF4">
    <property type="entry name" value="KETOREDUCTASE (KR) DOMAIN-CONTAINING PROTEIN"/>
    <property type="match status" value="1"/>
</dbReference>
<dbReference type="GeneID" id="43602000"/>
<dbReference type="Pfam" id="PF00106">
    <property type="entry name" value="adh_short"/>
    <property type="match status" value="1"/>
</dbReference>
<gene>
    <name evidence="3" type="ORF">BP5553_09151</name>
</gene>
<dbReference type="EC" id="1.1.1.270" evidence="2"/>
<dbReference type="GO" id="GO:0005789">
    <property type="term" value="C:endoplasmic reticulum membrane"/>
    <property type="evidence" value="ECO:0007669"/>
    <property type="project" value="TreeGrafter"/>
</dbReference>
<dbReference type="Gene3D" id="3.40.50.720">
    <property type="entry name" value="NAD(P)-binding Rossmann-like Domain"/>
    <property type="match status" value="1"/>
</dbReference>
<dbReference type="GO" id="GO:0005741">
    <property type="term" value="C:mitochondrial outer membrane"/>
    <property type="evidence" value="ECO:0007669"/>
    <property type="project" value="TreeGrafter"/>
</dbReference>
<comment type="pathway">
    <text evidence="1">Steroid biosynthesis; zymosterol biosynthesis; zymosterol from lanosterol: step 5/6.</text>
</comment>
<dbReference type="SUPFAM" id="SSF51735">
    <property type="entry name" value="NAD(P)-binding Rossmann-fold domains"/>
    <property type="match status" value="1"/>
</dbReference>
<dbReference type="PRINTS" id="PR00081">
    <property type="entry name" value="GDHRDH"/>
</dbReference>
<proteinExistence type="predicted"/>
<evidence type="ECO:0000313" key="4">
    <source>
        <dbReference type="Proteomes" id="UP000254866"/>
    </source>
</evidence>
<reference evidence="3 4" key="1">
    <citation type="journal article" date="2018" name="IMA Fungus">
        <title>IMA Genome-F 9: Draft genome sequence of Annulohypoxylon stygium, Aspergillus mulundensis, Berkeleyomyces basicola (syn. Thielaviopsis basicola), Ceratocystis smalleyi, two Cercospora beticola strains, Coleophoma cylindrospora, Fusarium fracticaudum, Phialophora cf. hyalina, and Morchella septimelata.</title>
        <authorList>
            <person name="Wingfield B.D."/>
            <person name="Bills G.F."/>
            <person name="Dong Y."/>
            <person name="Huang W."/>
            <person name="Nel W.J."/>
            <person name="Swalarsk-Parry B.S."/>
            <person name="Vaghefi N."/>
            <person name="Wilken P.M."/>
            <person name="An Z."/>
            <person name="de Beer Z.W."/>
            <person name="De Vos L."/>
            <person name="Chen L."/>
            <person name="Duong T.A."/>
            <person name="Gao Y."/>
            <person name="Hammerbacher A."/>
            <person name="Kikkert J.R."/>
            <person name="Li Y."/>
            <person name="Li H."/>
            <person name="Li K."/>
            <person name="Li Q."/>
            <person name="Liu X."/>
            <person name="Ma X."/>
            <person name="Naidoo K."/>
            <person name="Pethybridge S.J."/>
            <person name="Sun J."/>
            <person name="Steenkamp E.T."/>
            <person name="van der Nest M.A."/>
            <person name="van Wyk S."/>
            <person name="Wingfield M.J."/>
            <person name="Xiong C."/>
            <person name="Yue Q."/>
            <person name="Zhang X."/>
        </authorList>
    </citation>
    <scope>NUCLEOTIDE SEQUENCE [LARGE SCALE GENOMIC DNA]</scope>
    <source>
        <strain evidence="3 4">BP 5553</strain>
    </source>
</reference>
<organism evidence="3 4">
    <name type="scientific">Venustampulla echinocandica</name>
    <dbReference type="NCBI Taxonomy" id="2656787"/>
    <lineage>
        <taxon>Eukaryota</taxon>
        <taxon>Fungi</taxon>
        <taxon>Dikarya</taxon>
        <taxon>Ascomycota</taxon>
        <taxon>Pezizomycotina</taxon>
        <taxon>Leotiomycetes</taxon>
        <taxon>Helotiales</taxon>
        <taxon>Pleuroascaceae</taxon>
        <taxon>Venustampulla</taxon>
    </lineage>
</organism>
<comment type="caution">
    <text evidence="3">The sequence shown here is derived from an EMBL/GenBank/DDBJ whole genome shotgun (WGS) entry which is preliminary data.</text>
</comment>
<dbReference type="PANTHER" id="PTHR43647">
    <property type="entry name" value="DEHYDROGENASE"/>
    <property type="match status" value="1"/>
</dbReference>
<sequence length="332" mass="36776">MSKPQGTILVTGANGGLGSAIVAHIGSTLPNYHTIYAVRDIAAPNPALRSALPAQASFAPEIVSLDLTRLSNVRQVATAINERVARKEIPPIRALVLNAGFQEFQEQTWTEKSEGGFDSSFAANYLGHWLLAVLLLRSLDPQNGRVVFLGSVAHDPHYPIIERHYPDEKWKTFIHENLDAIADGSWSTTAEDPTLNGGFRRSELQKRLRKDPAISKITVVGVDPGTMVTSLVRRNNWLVRNVFHKVILANVARVMYYTTTNPPIRFTQTSARDVMDAAMNSRWQNGGVYLNGSEPGSMSAEARDVEKSAIVWRDSVRYTKLKDGETVLVNWK</sequence>
<dbReference type="GO" id="GO:0000253">
    <property type="term" value="F:3-beta-hydroxysteroid 3-dehydrogenase (NADP+) activity"/>
    <property type="evidence" value="ECO:0007669"/>
    <property type="project" value="UniProtKB-EC"/>
</dbReference>
<keyword evidence="4" id="KW-1185">Reference proteome</keyword>
<dbReference type="GO" id="GO:0005811">
    <property type="term" value="C:lipid droplet"/>
    <property type="evidence" value="ECO:0007669"/>
    <property type="project" value="TreeGrafter"/>
</dbReference>
<dbReference type="InterPro" id="IPR036291">
    <property type="entry name" value="NAD(P)-bd_dom_sf"/>
</dbReference>
<evidence type="ECO:0000256" key="1">
    <source>
        <dbReference type="ARBA" id="ARBA00023589"/>
    </source>
</evidence>
<dbReference type="RefSeq" id="XP_031866417.1">
    <property type="nucleotide sequence ID" value="XM_032017774.1"/>
</dbReference>
<evidence type="ECO:0000313" key="3">
    <source>
        <dbReference type="EMBL" id="RDL32695.1"/>
    </source>
</evidence>
<dbReference type="InterPro" id="IPR002347">
    <property type="entry name" value="SDR_fam"/>
</dbReference>
<evidence type="ECO:0000256" key="2">
    <source>
        <dbReference type="ARBA" id="ARBA00023621"/>
    </source>
</evidence>
<protein>
    <recommendedName>
        <fullName evidence="2">3beta-hydroxysteroid 3-dehydrogenase</fullName>
        <ecNumber evidence="2">1.1.1.270</ecNumber>
    </recommendedName>
</protein>
<dbReference type="EMBL" id="NPIC01000010">
    <property type="protein sequence ID" value="RDL32695.1"/>
    <property type="molecule type" value="Genomic_DNA"/>
</dbReference>
<dbReference type="InterPro" id="IPR051593">
    <property type="entry name" value="Ergosterol_Biosynth_ERG27"/>
</dbReference>